<organism evidence="7 8">
    <name type="scientific">Conexibacter arvalis</name>
    <dbReference type="NCBI Taxonomy" id="912552"/>
    <lineage>
        <taxon>Bacteria</taxon>
        <taxon>Bacillati</taxon>
        <taxon>Actinomycetota</taxon>
        <taxon>Thermoleophilia</taxon>
        <taxon>Solirubrobacterales</taxon>
        <taxon>Conexibacteraceae</taxon>
        <taxon>Conexibacter</taxon>
    </lineage>
</organism>
<dbReference type="AlphaFoldDB" id="A0A840ID41"/>
<dbReference type="PROSITE" id="PS50860">
    <property type="entry name" value="AA_TRNA_LIGASE_II_ALA"/>
    <property type="match status" value="1"/>
</dbReference>
<dbReference type="GO" id="GO:0046872">
    <property type="term" value="F:metal ion binding"/>
    <property type="evidence" value="ECO:0007669"/>
    <property type="project" value="UniProtKB-KW"/>
</dbReference>
<dbReference type="GO" id="GO:0004813">
    <property type="term" value="F:alanine-tRNA ligase activity"/>
    <property type="evidence" value="ECO:0007669"/>
    <property type="project" value="InterPro"/>
</dbReference>
<evidence type="ECO:0000313" key="8">
    <source>
        <dbReference type="Proteomes" id="UP000585272"/>
    </source>
</evidence>
<dbReference type="EC" id="3.1.1.-" evidence="7"/>
<dbReference type="GO" id="GO:0003676">
    <property type="term" value="F:nucleic acid binding"/>
    <property type="evidence" value="ECO:0007669"/>
    <property type="project" value="InterPro"/>
</dbReference>
<gene>
    <name evidence="7" type="ORF">BDZ31_001557</name>
</gene>
<dbReference type="InterPro" id="IPR018163">
    <property type="entry name" value="Thr/Ala-tRNA-synth_IIc_edit"/>
</dbReference>
<comment type="caution">
    <text evidence="7">The sequence shown here is derived from an EMBL/GenBank/DDBJ whole genome shotgun (WGS) entry which is preliminary data.</text>
</comment>
<dbReference type="InterPro" id="IPR051335">
    <property type="entry name" value="Alanyl-tRNA_Editing_Enzymes"/>
</dbReference>
<dbReference type="SUPFAM" id="SSF55186">
    <property type="entry name" value="ThrRS/AlaRS common domain"/>
    <property type="match status" value="1"/>
</dbReference>
<dbReference type="PANTHER" id="PTHR43462">
    <property type="entry name" value="ALANYL-TRNA EDITING PROTEIN"/>
    <property type="match status" value="1"/>
</dbReference>
<name>A0A840ID41_9ACTN</name>
<dbReference type="SUPFAM" id="SSF50447">
    <property type="entry name" value="Translation proteins"/>
    <property type="match status" value="1"/>
</dbReference>
<dbReference type="Gene3D" id="3.30.980.10">
    <property type="entry name" value="Threonyl-trna Synthetase, Chain A, domain 2"/>
    <property type="match status" value="1"/>
</dbReference>
<dbReference type="GO" id="GO:0005524">
    <property type="term" value="F:ATP binding"/>
    <property type="evidence" value="ECO:0007669"/>
    <property type="project" value="InterPro"/>
</dbReference>
<evidence type="ECO:0000313" key="7">
    <source>
        <dbReference type="EMBL" id="MBB4661984.1"/>
    </source>
</evidence>
<feature type="region of interest" description="Disordered" evidence="5">
    <location>
        <begin position="1"/>
        <end position="29"/>
    </location>
</feature>
<comment type="cofactor">
    <cofactor evidence="1">
        <name>Zn(2+)</name>
        <dbReference type="ChEBI" id="CHEBI:29105"/>
    </cofactor>
</comment>
<dbReference type="Gene3D" id="2.40.30.130">
    <property type="match status" value="1"/>
</dbReference>
<proteinExistence type="predicted"/>
<dbReference type="InterPro" id="IPR012947">
    <property type="entry name" value="tRNA_SAD"/>
</dbReference>
<dbReference type="Pfam" id="PF07973">
    <property type="entry name" value="tRNA_SAD"/>
    <property type="match status" value="1"/>
</dbReference>
<evidence type="ECO:0000259" key="6">
    <source>
        <dbReference type="PROSITE" id="PS50860"/>
    </source>
</evidence>
<dbReference type="InterPro" id="IPR009000">
    <property type="entry name" value="Transl_B-barrel_sf"/>
</dbReference>
<keyword evidence="3" id="KW-0479">Metal-binding</keyword>
<dbReference type="GO" id="GO:0002161">
    <property type="term" value="F:aminoacyl-tRNA deacylase activity"/>
    <property type="evidence" value="ECO:0007669"/>
    <property type="project" value="UniProtKB-ARBA"/>
</dbReference>
<evidence type="ECO:0000256" key="2">
    <source>
        <dbReference type="ARBA" id="ARBA00004496"/>
    </source>
</evidence>
<keyword evidence="8" id="KW-1185">Reference proteome</keyword>
<accession>A0A840ID41</accession>
<evidence type="ECO:0000256" key="1">
    <source>
        <dbReference type="ARBA" id="ARBA00001947"/>
    </source>
</evidence>
<reference evidence="7 8" key="1">
    <citation type="submission" date="2020-08" db="EMBL/GenBank/DDBJ databases">
        <title>Genomic Encyclopedia of Archaeal and Bacterial Type Strains, Phase II (KMG-II): from individual species to whole genera.</title>
        <authorList>
            <person name="Goeker M."/>
        </authorList>
    </citation>
    <scope>NUCLEOTIDE SEQUENCE [LARGE SCALE GENOMIC DNA]</scope>
    <source>
        <strain evidence="7 8">DSM 23288</strain>
    </source>
</reference>
<dbReference type="InterPro" id="IPR018165">
    <property type="entry name" value="Ala-tRNA-synth_IIc_core"/>
</dbReference>
<dbReference type="GO" id="GO:0006419">
    <property type="term" value="P:alanyl-tRNA aminoacylation"/>
    <property type="evidence" value="ECO:0007669"/>
    <property type="project" value="InterPro"/>
</dbReference>
<dbReference type="PANTHER" id="PTHR43462:SF1">
    <property type="entry name" value="ALANYL-TRNA EDITING PROTEIN AARSD1"/>
    <property type="match status" value="1"/>
</dbReference>
<evidence type="ECO:0000256" key="4">
    <source>
        <dbReference type="ARBA" id="ARBA00022833"/>
    </source>
</evidence>
<protein>
    <submittedName>
        <fullName evidence="7">Misacylated tRNA(Ala) deacylase</fullName>
        <ecNumber evidence="7">3.1.1.-</ecNumber>
    </submittedName>
</protein>
<feature type="domain" description="Alanyl-transfer RNA synthetases family profile" evidence="6">
    <location>
        <begin position="1"/>
        <end position="269"/>
    </location>
</feature>
<dbReference type="Proteomes" id="UP000585272">
    <property type="component" value="Unassembled WGS sequence"/>
</dbReference>
<evidence type="ECO:0000256" key="3">
    <source>
        <dbReference type="ARBA" id="ARBA00022723"/>
    </source>
</evidence>
<sequence length="269" mass="28875">MSETSGRSGAEREFPADPAARAPADAPPYQVDAYQRTFSARVVRAEGTAVQLEGSALYPGGGGQPADHGTLSAGDRSWRVTGAKLARDDSDPAFPAPGCWHLLDGEAPEAGTELAGELDWERRYALMRTHTALHVLCAVVWRDYGAKVTGANMEPLRGRMDFEFEHLSGEFVRELEEKVNAEVAAARPTRVDFLPRAEADADPELIRNKVSLLPPSITVVRVVGIEGLDLQADGGTHVANTSEVGTISLPSYKSKGKINKRVELTLTGG</sequence>
<dbReference type="EMBL" id="JACHNU010000001">
    <property type="protein sequence ID" value="MBB4661984.1"/>
    <property type="molecule type" value="Genomic_DNA"/>
</dbReference>
<keyword evidence="4" id="KW-0862">Zinc</keyword>
<evidence type="ECO:0000256" key="5">
    <source>
        <dbReference type="SAM" id="MobiDB-lite"/>
    </source>
</evidence>
<keyword evidence="7" id="KW-0378">Hydrolase</keyword>
<feature type="compositionally biased region" description="Low complexity" evidence="5">
    <location>
        <begin position="16"/>
        <end position="28"/>
    </location>
</feature>
<comment type="subcellular location">
    <subcellularLocation>
        <location evidence="2">Cytoplasm</location>
    </subcellularLocation>
</comment>
<dbReference type="RefSeq" id="WP_183340612.1">
    <property type="nucleotide sequence ID" value="NZ_JACHNU010000001.1"/>
</dbReference>
<dbReference type="GO" id="GO:0005737">
    <property type="term" value="C:cytoplasm"/>
    <property type="evidence" value="ECO:0007669"/>
    <property type="project" value="UniProtKB-SubCell"/>
</dbReference>
<dbReference type="SMART" id="SM00863">
    <property type="entry name" value="tRNA_SAD"/>
    <property type="match status" value="1"/>
</dbReference>